<dbReference type="EMBL" id="GG663366">
    <property type="protein sequence ID" value="EEH08020.1"/>
    <property type="molecule type" value="Genomic_DNA"/>
</dbReference>
<evidence type="ECO:0000313" key="2">
    <source>
        <dbReference type="Proteomes" id="UP000001631"/>
    </source>
</evidence>
<dbReference type="Proteomes" id="UP000001631">
    <property type="component" value="Unassembled WGS sequence"/>
</dbReference>
<proteinExistence type="predicted"/>
<gene>
    <name evidence="1" type="ORF">HCBG_03309</name>
</gene>
<dbReference type="InParanoid" id="C0NJH9"/>
<name>C0NJH9_AJECG</name>
<organism evidence="1 2">
    <name type="scientific">Ajellomyces capsulatus (strain G186AR / H82 / ATCC MYA-2454 / RMSCC 2432)</name>
    <name type="common">Darling's disease fungus</name>
    <name type="synonym">Histoplasma capsulatum</name>
    <dbReference type="NCBI Taxonomy" id="447093"/>
    <lineage>
        <taxon>Eukaryota</taxon>
        <taxon>Fungi</taxon>
        <taxon>Dikarya</taxon>
        <taxon>Ascomycota</taxon>
        <taxon>Pezizomycotina</taxon>
        <taxon>Eurotiomycetes</taxon>
        <taxon>Eurotiomycetidae</taxon>
        <taxon>Onygenales</taxon>
        <taxon>Ajellomycetaceae</taxon>
        <taxon>Histoplasma</taxon>
    </lineage>
</organism>
<dbReference type="GeneID" id="69036325"/>
<protein>
    <submittedName>
        <fullName evidence="1">Uncharacterized protein</fullName>
    </submittedName>
</protein>
<accession>C0NJH9</accession>
<dbReference type="RefSeq" id="XP_045288501.1">
    <property type="nucleotide sequence ID" value="XM_045430358.1"/>
</dbReference>
<dbReference type="HOGENOM" id="CLU_2209265_0_0_1"/>
<evidence type="ECO:0000313" key="1">
    <source>
        <dbReference type="EMBL" id="EEH08020.1"/>
    </source>
</evidence>
<dbReference type="AlphaFoldDB" id="C0NJH9"/>
<sequence>MLEMSPFRLAVRSFRDNEPHYPLGGPAPSAGILIPFLKLQSNMAAATSLKGMITTSRNLILRGERKCIWVNLDRSYLAGHVQVKRTWLRGSHQESKNLLWKKCREDF</sequence>
<keyword evidence="2" id="KW-1185">Reference proteome</keyword>
<reference evidence="1" key="1">
    <citation type="submission" date="2009-02" db="EMBL/GenBank/DDBJ databases">
        <title>The Genome Sequence of Ajellomyces capsulatus strain G186AR.</title>
        <authorList>
            <consortium name="The Broad Institute Genome Sequencing Platform"/>
            <person name="Champion M."/>
            <person name="Cuomo C."/>
            <person name="Ma L.-J."/>
            <person name="Henn M.R."/>
            <person name="Sil A."/>
            <person name="Goldman B."/>
            <person name="Young S.K."/>
            <person name="Kodira C.D."/>
            <person name="Zeng Q."/>
            <person name="Koehrsen M."/>
            <person name="Alvarado L."/>
            <person name="Berlin A."/>
            <person name="Borenstein D."/>
            <person name="Chen Z."/>
            <person name="Engels R."/>
            <person name="Freedman E."/>
            <person name="Gellesch M."/>
            <person name="Goldberg J."/>
            <person name="Griggs A."/>
            <person name="Gujja S."/>
            <person name="Heiman D."/>
            <person name="Hepburn T."/>
            <person name="Howarth C."/>
            <person name="Jen D."/>
            <person name="Larson L."/>
            <person name="Lewis B."/>
            <person name="Mehta T."/>
            <person name="Park D."/>
            <person name="Pearson M."/>
            <person name="Roberts A."/>
            <person name="Saif S."/>
            <person name="Shea T."/>
            <person name="Shenoy N."/>
            <person name="Sisk P."/>
            <person name="Stolte C."/>
            <person name="Sykes S."/>
            <person name="Walk T."/>
            <person name="White J."/>
            <person name="Yandava C."/>
            <person name="Klein B."/>
            <person name="McEwen J.G."/>
            <person name="Puccia R."/>
            <person name="Goldman G.H."/>
            <person name="Felipe M.S."/>
            <person name="Nino-Vega G."/>
            <person name="San-Blas G."/>
            <person name="Taylor J."/>
            <person name="Mendoza L."/>
            <person name="Galagan J."/>
            <person name="Nusbaum C."/>
            <person name="Birren B."/>
        </authorList>
    </citation>
    <scope>NUCLEOTIDE SEQUENCE</scope>
    <source>
        <strain evidence="1">G186AR</strain>
    </source>
</reference>